<keyword evidence="2" id="KW-1185">Reference proteome</keyword>
<dbReference type="SUPFAM" id="SSF52266">
    <property type="entry name" value="SGNH hydrolase"/>
    <property type="match status" value="1"/>
</dbReference>
<protein>
    <recommendedName>
        <fullName evidence="3">SGNH hydrolase-type esterase domain-containing protein</fullName>
    </recommendedName>
</protein>
<gene>
    <name evidence="1" type="ORF">BCR43DRAFT_530667</name>
</gene>
<organism evidence="1 2">
    <name type="scientific">Syncephalastrum racemosum</name>
    <name type="common">Filamentous fungus</name>
    <dbReference type="NCBI Taxonomy" id="13706"/>
    <lineage>
        <taxon>Eukaryota</taxon>
        <taxon>Fungi</taxon>
        <taxon>Fungi incertae sedis</taxon>
        <taxon>Mucoromycota</taxon>
        <taxon>Mucoromycotina</taxon>
        <taxon>Mucoromycetes</taxon>
        <taxon>Mucorales</taxon>
        <taxon>Syncephalastraceae</taxon>
        <taxon>Syncephalastrum</taxon>
    </lineage>
</organism>
<comment type="caution">
    <text evidence="1">The sequence shown here is derived from an EMBL/GenBank/DDBJ whole genome shotgun (WGS) entry which is preliminary data.</text>
</comment>
<dbReference type="InterPro" id="IPR036514">
    <property type="entry name" value="SGNH_hydro_sf"/>
</dbReference>
<evidence type="ECO:0000313" key="2">
    <source>
        <dbReference type="Proteomes" id="UP000242180"/>
    </source>
</evidence>
<name>A0A1X2HGK1_SYNRA</name>
<accession>A0A1X2HGK1</accession>
<dbReference type="AlphaFoldDB" id="A0A1X2HGK1"/>
<dbReference type="Gene3D" id="3.40.50.1110">
    <property type="entry name" value="SGNH hydrolase"/>
    <property type="match status" value="1"/>
</dbReference>
<evidence type="ECO:0000313" key="1">
    <source>
        <dbReference type="EMBL" id="ORY97596.1"/>
    </source>
</evidence>
<dbReference type="EMBL" id="MCGN01000004">
    <property type="protein sequence ID" value="ORY97596.1"/>
    <property type="molecule type" value="Genomic_DNA"/>
</dbReference>
<dbReference type="InParanoid" id="A0A1X2HGK1"/>
<dbReference type="OrthoDB" id="426133at2759"/>
<reference evidence="1 2" key="1">
    <citation type="submission" date="2016-07" db="EMBL/GenBank/DDBJ databases">
        <title>Pervasive Adenine N6-methylation of Active Genes in Fungi.</title>
        <authorList>
            <consortium name="DOE Joint Genome Institute"/>
            <person name="Mondo S.J."/>
            <person name="Dannebaum R.O."/>
            <person name="Kuo R.C."/>
            <person name="Labutti K."/>
            <person name="Haridas S."/>
            <person name="Kuo A."/>
            <person name="Salamov A."/>
            <person name="Ahrendt S.R."/>
            <person name="Lipzen A."/>
            <person name="Sullivan W."/>
            <person name="Andreopoulos W.B."/>
            <person name="Clum A."/>
            <person name="Lindquist E."/>
            <person name="Daum C."/>
            <person name="Ramamoorthy G.K."/>
            <person name="Gryganskyi A."/>
            <person name="Culley D."/>
            <person name="Magnuson J.K."/>
            <person name="James T.Y."/>
            <person name="O'Malley M.A."/>
            <person name="Stajich J.E."/>
            <person name="Spatafora J.W."/>
            <person name="Visel A."/>
            <person name="Grigoriev I.V."/>
        </authorList>
    </citation>
    <scope>NUCLEOTIDE SEQUENCE [LARGE SCALE GENOMIC DNA]</scope>
    <source>
        <strain evidence="1 2">NRRL 2496</strain>
    </source>
</reference>
<dbReference type="Proteomes" id="UP000242180">
    <property type="component" value="Unassembled WGS sequence"/>
</dbReference>
<sequence length="500" mass="53937">MSTSTNSTLPLPGLNLASLTLNSDGRTAAPRHASSQLVEFIGHDLVLGTGTSNGLVTSFAWQVSDALHVEHAQIAFPGASLVDKGKLGHQGMQSRYFQDKDDARQAPAVAVVLLGENDMDSSEETYSLALADFLKRIRDTTPALAILILSEPLGDKTRASQNAVRLRNEQEGSQEIHFVDTTGWLQYGPEAFLDSASRLFLSKHWSDAGHARMAQRLAPLVQAKLSEPRQPLPGPQPNPTLPHDWHTMDVGEQGAVGLPGSVSFDSPQMFTLWGSGTDIGGTKDAFRYVYQPMSGDGAVETALLSHSAFGSCAKAGIMIREHLALGSPHVMLGISPADGVFLQMRHSNFNVTRLVKKLRASPPYSFRLERRQDTFSAYLSHTRDNSNKDTQQDNSWQSIANITGLKLAYDAYVGLAVTSCDPAVVSVAKFGNVSLTDGRYLTDLGDAGGDANEAGPKESDPDSSFVAGCVLSSRRCSCGCCGWRCKSRKVERSVDTLRLV</sequence>
<dbReference type="OMA" id="IDTTGWL"/>
<evidence type="ECO:0008006" key="3">
    <source>
        <dbReference type="Google" id="ProtNLM"/>
    </source>
</evidence>
<proteinExistence type="predicted"/>